<evidence type="ECO:0000313" key="2">
    <source>
        <dbReference type="Proteomes" id="UP000887116"/>
    </source>
</evidence>
<evidence type="ECO:0000313" key="1">
    <source>
        <dbReference type="EMBL" id="GFQ69916.1"/>
    </source>
</evidence>
<organism evidence="1 2">
    <name type="scientific">Trichonephila clavata</name>
    <name type="common">Joro spider</name>
    <name type="synonym">Nephila clavata</name>
    <dbReference type="NCBI Taxonomy" id="2740835"/>
    <lineage>
        <taxon>Eukaryota</taxon>
        <taxon>Metazoa</taxon>
        <taxon>Ecdysozoa</taxon>
        <taxon>Arthropoda</taxon>
        <taxon>Chelicerata</taxon>
        <taxon>Arachnida</taxon>
        <taxon>Araneae</taxon>
        <taxon>Araneomorphae</taxon>
        <taxon>Entelegynae</taxon>
        <taxon>Araneoidea</taxon>
        <taxon>Nephilidae</taxon>
        <taxon>Trichonephila</taxon>
    </lineage>
</organism>
<sequence length="92" mass="10859">MQLSYQENERRNVFQSSRTILLIDYDIFPGDIYTNPIEGHRKTYENLYVGFLVRNTRNSGPYETFLFLPVSFHVVPSTKDGHPAKLRENHRI</sequence>
<comment type="caution">
    <text evidence="1">The sequence shown here is derived from an EMBL/GenBank/DDBJ whole genome shotgun (WGS) entry which is preliminary data.</text>
</comment>
<proteinExistence type="predicted"/>
<protein>
    <submittedName>
        <fullName evidence="1">Uncharacterized protein</fullName>
    </submittedName>
</protein>
<keyword evidence="2" id="KW-1185">Reference proteome</keyword>
<gene>
    <name evidence="1" type="ORF">TNCT_324021</name>
</gene>
<dbReference type="AlphaFoldDB" id="A0A8X6KDN5"/>
<reference evidence="1" key="1">
    <citation type="submission" date="2020-07" db="EMBL/GenBank/DDBJ databases">
        <title>Multicomponent nature underlies the extraordinary mechanical properties of spider dragline silk.</title>
        <authorList>
            <person name="Kono N."/>
            <person name="Nakamura H."/>
            <person name="Mori M."/>
            <person name="Yoshida Y."/>
            <person name="Ohtoshi R."/>
            <person name="Malay A.D."/>
            <person name="Moran D.A.P."/>
            <person name="Tomita M."/>
            <person name="Numata K."/>
            <person name="Arakawa K."/>
        </authorList>
    </citation>
    <scope>NUCLEOTIDE SEQUENCE</scope>
</reference>
<name>A0A8X6KDN5_TRICU</name>
<dbReference type="EMBL" id="BMAO01020792">
    <property type="protein sequence ID" value="GFQ69916.1"/>
    <property type="molecule type" value="Genomic_DNA"/>
</dbReference>
<dbReference type="Proteomes" id="UP000887116">
    <property type="component" value="Unassembled WGS sequence"/>
</dbReference>
<accession>A0A8X6KDN5</accession>